<gene>
    <name evidence="4" type="ORF">U9M48_000347</name>
</gene>
<reference evidence="4 5" key="1">
    <citation type="submission" date="2024-02" db="EMBL/GenBank/DDBJ databases">
        <title>High-quality chromosome-scale genome assembly of Pensacola bahiagrass (Paspalum notatum Flugge var. saurae).</title>
        <authorList>
            <person name="Vega J.M."/>
            <person name="Podio M."/>
            <person name="Orjuela J."/>
            <person name="Siena L.A."/>
            <person name="Pessino S.C."/>
            <person name="Combes M.C."/>
            <person name="Mariac C."/>
            <person name="Albertini E."/>
            <person name="Pupilli F."/>
            <person name="Ortiz J.P.A."/>
            <person name="Leblanc O."/>
        </authorList>
    </citation>
    <scope>NUCLEOTIDE SEQUENCE [LARGE SCALE GENOMIC DNA]</scope>
    <source>
        <strain evidence="4">R1</strain>
        <tissue evidence="4">Leaf</tissue>
    </source>
</reference>
<evidence type="ECO:0000256" key="1">
    <source>
        <dbReference type="ARBA" id="ARBA00022737"/>
    </source>
</evidence>
<feature type="non-terminal residue" evidence="4">
    <location>
        <position position="390"/>
    </location>
</feature>
<protein>
    <recommendedName>
        <fullName evidence="3">Disease resistance R13L4/SHOC-2-like LRR domain-containing protein</fullName>
    </recommendedName>
</protein>
<evidence type="ECO:0000256" key="2">
    <source>
        <dbReference type="SAM" id="MobiDB-lite"/>
    </source>
</evidence>
<feature type="region of interest" description="Disordered" evidence="2">
    <location>
        <begin position="288"/>
        <end position="311"/>
    </location>
</feature>
<organism evidence="4 5">
    <name type="scientific">Paspalum notatum var. saurae</name>
    <dbReference type="NCBI Taxonomy" id="547442"/>
    <lineage>
        <taxon>Eukaryota</taxon>
        <taxon>Viridiplantae</taxon>
        <taxon>Streptophyta</taxon>
        <taxon>Embryophyta</taxon>
        <taxon>Tracheophyta</taxon>
        <taxon>Spermatophyta</taxon>
        <taxon>Magnoliopsida</taxon>
        <taxon>Liliopsida</taxon>
        <taxon>Poales</taxon>
        <taxon>Poaceae</taxon>
        <taxon>PACMAD clade</taxon>
        <taxon>Panicoideae</taxon>
        <taxon>Andropogonodae</taxon>
        <taxon>Paspaleae</taxon>
        <taxon>Paspalinae</taxon>
        <taxon>Paspalum</taxon>
    </lineage>
</organism>
<feature type="domain" description="Disease resistance R13L4/SHOC-2-like LRR" evidence="3">
    <location>
        <begin position="16"/>
        <end position="177"/>
    </location>
</feature>
<evidence type="ECO:0000259" key="3">
    <source>
        <dbReference type="Pfam" id="PF23598"/>
    </source>
</evidence>
<dbReference type="Gene3D" id="3.80.10.10">
    <property type="entry name" value="Ribonuclease Inhibitor"/>
    <property type="match status" value="1"/>
</dbReference>
<evidence type="ECO:0000313" key="4">
    <source>
        <dbReference type="EMBL" id="WVZ48962.1"/>
    </source>
</evidence>
<feature type="compositionally biased region" description="Acidic residues" evidence="2">
    <location>
        <begin position="291"/>
        <end position="303"/>
    </location>
</feature>
<dbReference type="SUPFAM" id="SSF52047">
    <property type="entry name" value="RNI-like"/>
    <property type="match status" value="1"/>
</dbReference>
<dbReference type="InterPro" id="IPR032675">
    <property type="entry name" value="LRR_dom_sf"/>
</dbReference>
<dbReference type="PANTHER" id="PTHR47186:SF22">
    <property type="entry name" value="OS11G0589401 PROTEIN"/>
    <property type="match status" value="1"/>
</dbReference>
<keyword evidence="5" id="KW-1185">Reference proteome</keyword>
<dbReference type="EMBL" id="CP144745">
    <property type="protein sequence ID" value="WVZ48962.1"/>
    <property type="molecule type" value="Genomic_DNA"/>
</dbReference>
<name>A0AAQ3SFW6_PASNO</name>
<evidence type="ECO:0000313" key="5">
    <source>
        <dbReference type="Proteomes" id="UP001341281"/>
    </source>
</evidence>
<dbReference type="InterPro" id="IPR055414">
    <property type="entry name" value="LRR_R13L4/SHOC2-like"/>
</dbReference>
<dbReference type="AlphaFoldDB" id="A0AAQ3SFW6"/>
<dbReference type="Proteomes" id="UP001341281">
    <property type="component" value="Chromosome 01"/>
</dbReference>
<keyword evidence="1" id="KW-0677">Repeat</keyword>
<sequence>MQHTHKADDFDVMQTVRSFSAQECGIESWVPLSSFTLLRVLAIEDCKLADGCHMRMKFVGKLLHLRYLSLSGTKIDRVPEEIGGLRFLETLDLDSEVRETPSSSSLPTQLVCLRISFVYSANRDNRVDWIERMTSLEELYILDRFQWKDLGCLRELRVLDAGVFDDDECEEHFVESLPPCISSWGLPNLCHLILSLKDMDEQDLKSLGGLPELRFLQLELHYSSSAAISNIIDDNNNAVYFPKLRSFRLPNSTVLFVANKEDNKSVSFHLLGTSSTYHECMGSAAAAAVSNDDENNKEEEEDANVGRKGAAAPRPRCCFMPSLQELEFHMYGHLRRYCDDSLGWEYLPSLREVQVYVLPKTDEADACVKVEGKLRSEADAHPNHPALSIQ</sequence>
<dbReference type="PANTHER" id="PTHR47186">
    <property type="entry name" value="LEUCINE-RICH REPEAT-CONTAINING PROTEIN 57"/>
    <property type="match status" value="1"/>
</dbReference>
<proteinExistence type="predicted"/>
<accession>A0AAQ3SFW6</accession>
<dbReference type="Pfam" id="PF23598">
    <property type="entry name" value="LRR_14"/>
    <property type="match status" value="1"/>
</dbReference>